<feature type="domain" description="Gfo/Idh/MocA-like oxidoreductase C-terminal" evidence="3">
    <location>
        <begin position="131"/>
        <end position="323"/>
    </location>
</feature>
<gene>
    <name evidence="4" type="ORF">GCM10008018_27100</name>
</gene>
<dbReference type="InterPro" id="IPR004104">
    <property type="entry name" value="Gfo/Idh/MocA-like_OxRdtase_C"/>
</dbReference>
<protein>
    <submittedName>
        <fullName evidence="4">Dehydrogenase</fullName>
    </submittedName>
</protein>
<proteinExistence type="inferred from homology"/>
<dbReference type="InterPro" id="IPR000683">
    <property type="entry name" value="Gfo/Idh/MocA-like_OxRdtase_N"/>
</dbReference>
<comment type="similarity">
    <text evidence="1">Belongs to the Gfo/Idh/MocA family.</text>
</comment>
<dbReference type="Gene3D" id="3.40.50.720">
    <property type="entry name" value="NAD(P)-binding Rossmann-like Domain"/>
    <property type="match status" value="1"/>
</dbReference>
<evidence type="ECO:0000259" key="3">
    <source>
        <dbReference type="Pfam" id="PF02894"/>
    </source>
</evidence>
<keyword evidence="5" id="KW-1185">Reference proteome</keyword>
<dbReference type="InterPro" id="IPR051450">
    <property type="entry name" value="Gfo/Idh/MocA_Oxidoreductases"/>
</dbReference>
<evidence type="ECO:0000259" key="2">
    <source>
        <dbReference type="Pfam" id="PF01408"/>
    </source>
</evidence>
<dbReference type="EMBL" id="BMHE01000011">
    <property type="protein sequence ID" value="GFZ80110.1"/>
    <property type="molecule type" value="Genomic_DNA"/>
</dbReference>
<organism evidence="4 5">
    <name type="scientific">Paenibacillus marchantiophytorum</name>
    <dbReference type="NCBI Taxonomy" id="1619310"/>
    <lineage>
        <taxon>Bacteria</taxon>
        <taxon>Bacillati</taxon>
        <taxon>Bacillota</taxon>
        <taxon>Bacilli</taxon>
        <taxon>Bacillales</taxon>
        <taxon>Paenibacillaceae</taxon>
        <taxon>Paenibacillus</taxon>
    </lineage>
</organism>
<feature type="domain" description="Gfo/Idh/MocA-like oxidoreductase N-terminal" evidence="2">
    <location>
        <begin position="1"/>
        <end position="119"/>
    </location>
</feature>
<sequence>MKVAIVGCGGMGNVHALSYMNMPNVTLVGVCDVDFELAQELSMKTGAAAYHSFEAMLNETDFDVVSVTLPSFLHKEYTLKAAQAGKHVICEKPLALNLEDAAAMIQSCEQNGVHLFVGHVVRFFPEYVQMKQAIDEGKLGRVGVVHAKRIGSHPGDVKPWFKDADKSGGVIADLMIHDIDFLRWAVGDVKSVYGLNHRVNEMDYALVTLVFENGAVANLEAFWGYHGPFQTAVEIAGSKGLIRSDSQKSSSLQICKAPSSSEERRFAEVPQSPGFSSPYELELAHFIQCIREGSEPIVSANDAYKALEITMAALESVQTGKSVYLQPSPQLGEETA</sequence>
<dbReference type="SUPFAM" id="SSF51735">
    <property type="entry name" value="NAD(P)-binding Rossmann-fold domains"/>
    <property type="match status" value="1"/>
</dbReference>
<evidence type="ECO:0000313" key="4">
    <source>
        <dbReference type="EMBL" id="GFZ80110.1"/>
    </source>
</evidence>
<dbReference type="InterPro" id="IPR036291">
    <property type="entry name" value="NAD(P)-bd_dom_sf"/>
</dbReference>
<name>A0ABQ1EPC0_9BACL</name>
<reference evidence="5" key="1">
    <citation type="journal article" date="2019" name="Int. J. Syst. Evol. Microbiol.">
        <title>The Global Catalogue of Microorganisms (GCM) 10K type strain sequencing project: providing services to taxonomists for standard genome sequencing and annotation.</title>
        <authorList>
            <consortium name="The Broad Institute Genomics Platform"/>
            <consortium name="The Broad Institute Genome Sequencing Center for Infectious Disease"/>
            <person name="Wu L."/>
            <person name="Ma J."/>
        </authorList>
    </citation>
    <scope>NUCLEOTIDE SEQUENCE [LARGE SCALE GENOMIC DNA]</scope>
    <source>
        <strain evidence="5">CGMCC 1.15043</strain>
    </source>
</reference>
<evidence type="ECO:0000256" key="1">
    <source>
        <dbReference type="ARBA" id="ARBA00010928"/>
    </source>
</evidence>
<evidence type="ECO:0000313" key="5">
    <source>
        <dbReference type="Proteomes" id="UP000615455"/>
    </source>
</evidence>
<dbReference type="Gene3D" id="3.30.360.10">
    <property type="entry name" value="Dihydrodipicolinate Reductase, domain 2"/>
    <property type="match status" value="1"/>
</dbReference>
<dbReference type="Proteomes" id="UP000615455">
    <property type="component" value="Unassembled WGS sequence"/>
</dbReference>
<dbReference type="PANTHER" id="PTHR43377">
    <property type="entry name" value="BILIVERDIN REDUCTASE A"/>
    <property type="match status" value="1"/>
</dbReference>
<dbReference type="Pfam" id="PF02894">
    <property type="entry name" value="GFO_IDH_MocA_C"/>
    <property type="match status" value="1"/>
</dbReference>
<dbReference type="RefSeq" id="WP_189012330.1">
    <property type="nucleotide sequence ID" value="NZ_BMHE01000011.1"/>
</dbReference>
<accession>A0ABQ1EPC0</accession>
<dbReference type="SUPFAM" id="SSF55347">
    <property type="entry name" value="Glyceraldehyde-3-phosphate dehydrogenase-like, C-terminal domain"/>
    <property type="match status" value="1"/>
</dbReference>
<dbReference type="PANTHER" id="PTHR43377:SF1">
    <property type="entry name" value="BILIVERDIN REDUCTASE A"/>
    <property type="match status" value="1"/>
</dbReference>
<comment type="caution">
    <text evidence="4">The sequence shown here is derived from an EMBL/GenBank/DDBJ whole genome shotgun (WGS) entry which is preliminary data.</text>
</comment>
<dbReference type="Pfam" id="PF01408">
    <property type="entry name" value="GFO_IDH_MocA"/>
    <property type="match status" value="1"/>
</dbReference>